<accession>A0AAD7CDF9</accession>
<keyword evidence="3" id="KW-1185">Reference proteome</keyword>
<protein>
    <submittedName>
        <fullName evidence="2">Uncharacterized protein</fullName>
    </submittedName>
</protein>
<dbReference type="Proteomes" id="UP001221757">
    <property type="component" value="Unassembled WGS sequence"/>
</dbReference>
<gene>
    <name evidence="2" type="ORF">B0H17DRAFT_1148459</name>
</gene>
<evidence type="ECO:0000313" key="2">
    <source>
        <dbReference type="EMBL" id="KAJ7645347.1"/>
    </source>
</evidence>
<reference evidence="2" key="1">
    <citation type="submission" date="2023-03" db="EMBL/GenBank/DDBJ databases">
        <title>Massive genome expansion in bonnet fungi (Mycena s.s.) driven by repeated elements and novel gene families across ecological guilds.</title>
        <authorList>
            <consortium name="Lawrence Berkeley National Laboratory"/>
            <person name="Harder C.B."/>
            <person name="Miyauchi S."/>
            <person name="Viragh M."/>
            <person name="Kuo A."/>
            <person name="Thoen E."/>
            <person name="Andreopoulos B."/>
            <person name="Lu D."/>
            <person name="Skrede I."/>
            <person name="Drula E."/>
            <person name="Henrissat B."/>
            <person name="Morin E."/>
            <person name="Kohler A."/>
            <person name="Barry K."/>
            <person name="LaButti K."/>
            <person name="Morin E."/>
            <person name="Salamov A."/>
            <person name="Lipzen A."/>
            <person name="Mereny Z."/>
            <person name="Hegedus B."/>
            <person name="Baldrian P."/>
            <person name="Stursova M."/>
            <person name="Weitz H."/>
            <person name="Taylor A."/>
            <person name="Grigoriev I.V."/>
            <person name="Nagy L.G."/>
            <person name="Martin F."/>
            <person name="Kauserud H."/>
        </authorList>
    </citation>
    <scope>NUCLEOTIDE SEQUENCE</scope>
    <source>
        <strain evidence="2">CBHHK067</strain>
    </source>
</reference>
<sequence length="102" mass="10929">MSPPQTLHVFVVSWVQGSPIPLNTSCRRCHKLMQVESSLSIGPTSTCTLCARSAAPPPRVPAVPRTSRGCPHQAAHRPQPPLANEYEAVLAVLASQHQSVLS</sequence>
<comment type="caution">
    <text evidence="2">The sequence shown here is derived from an EMBL/GenBank/DDBJ whole genome shotgun (WGS) entry which is preliminary data.</text>
</comment>
<evidence type="ECO:0000256" key="1">
    <source>
        <dbReference type="SAM" id="MobiDB-lite"/>
    </source>
</evidence>
<organism evidence="2 3">
    <name type="scientific">Mycena rosella</name>
    <name type="common">Pink bonnet</name>
    <name type="synonym">Agaricus rosellus</name>
    <dbReference type="NCBI Taxonomy" id="1033263"/>
    <lineage>
        <taxon>Eukaryota</taxon>
        <taxon>Fungi</taxon>
        <taxon>Dikarya</taxon>
        <taxon>Basidiomycota</taxon>
        <taxon>Agaricomycotina</taxon>
        <taxon>Agaricomycetes</taxon>
        <taxon>Agaricomycetidae</taxon>
        <taxon>Agaricales</taxon>
        <taxon>Marasmiineae</taxon>
        <taxon>Mycenaceae</taxon>
        <taxon>Mycena</taxon>
    </lineage>
</organism>
<dbReference type="AlphaFoldDB" id="A0AAD7CDF9"/>
<proteinExistence type="predicted"/>
<evidence type="ECO:0000313" key="3">
    <source>
        <dbReference type="Proteomes" id="UP001221757"/>
    </source>
</evidence>
<name>A0AAD7CDF9_MYCRO</name>
<dbReference type="EMBL" id="JARKIE010000400">
    <property type="protein sequence ID" value="KAJ7645347.1"/>
    <property type="molecule type" value="Genomic_DNA"/>
</dbReference>
<feature type="region of interest" description="Disordered" evidence="1">
    <location>
        <begin position="55"/>
        <end position="78"/>
    </location>
</feature>